<dbReference type="PANTHER" id="PTHR31479:SF4">
    <property type="entry name" value="FUNGAL LIPASE-LIKE DOMAIN-CONTAINING PROTEIN"/>
    <property type="match status" value="1"/>
</dbReference>
<dbReference type="Pfam" id="PF13167">
    <property type="entry name" value="GTP-bdg_N"/>
    <property type="match status" value="1"/>
</dbReference>
<evidence type="ECO:0000313" key="2">
    <source>
        <dbReference type="EMBL" id="CAI9775070.1"/>
    </source>
</evidence>
<dbReference type="InterPro" id="IPR025121">
    <property type="entry name" value="GTPase_HflX_N"/>
</dbReference>
<feature type="domain" description="GTPase HflX N-terminal" evidence="1">
    <location>
        <begin position="299"/>
        <end position="347"/>
    </location>
</feature>
<proteinExistence type="predicted"/>
<dbReference type="SUPFAM" id="SSF53474">
    <property type="entry name" value="alpha/beta-Hydrolases"/>
    <property type="match status" value="1"/>
</dbReference>
<accession>A0AAD1ZSU5</accession>
<evidence type="ECO:0000259" key="1">
    <source>
        <dbReference type="Pfam" id="PF13167"/>
    </source>
</evidence>
<protein>
    <recommendedName>
        <fullName evidence="1">GTPase HflX N-terminal domain-containing protein</fullName>
    </recommendedName>
</protein>
<evidence type="ECO:0000313" key="3">
    <source>
        <dbReference type="Proteomes" id="UP000834106"/>
    </source>
</evidence>
<keyword evidence="3" id="KW-1185">Reference proteome</keyword>
<dbReference type="EMBL" id="OU503048">
    <property type="protein sequence ID" value="CAI9775070.1"/>
    <property type="molecule type" value="Genomic_DNA"/>
</dbReference>
<reference evidence="2" key="1">
    <citation type="submission" date="2023-05" db="EMBL/GenBank/DDBJ databases">
        <authorList>
            <person name="Huff M."/>
        </authorList>
    </citation>
    <scope>NUCLEOTIDE SEQUENCE</scope>
</reference>
<sequence>MASEREIFSLTGPSYLKTIDWNNSHQRKSIAASLVQGVYILERDRQQNRLGPQALAPPWWEFFDFVLNQVLVDEDDHSFFGAIYEFKFHSPHPNYPGGQNPPKYVIAFRGTINKPGNRSQDFKLDVHCIINNLQKSSRFRVGMEGTQNIVYNAGLGNVWLAGHSLGSSIALLIGRNMVKNCIHIETYLFNPPFMSPPIERIKNEKLKHGVRFANSVLTAGLATAFNGAHKPKAPQDDPFIVLSSWVPYLFLNPSDPICSEYVGYFEHRENMEKMGAGKIGMLATQHSIGSIVTAARGNDSEPVHLIPSALATPDPRTCIGSGNAAEIKSAIEAFDVETVIFYDELLPGLFSG</sequence>
<dbReference type="PANTHER" id="PTHR31479">
    <property type="entry name" value="ALPHA/BETA-HYDROLASES SUPERFAMILY PROTEIN"/>
    <property type="match status" value="1"/>
</dbReference>
<name>A0AAD1ZSU5_9LAMI</name>
<dbReference type="AlphaFoldDB" id="A0AAD1ZSU5"/>
<organism evidence="2 3">
    <name type="scientific">Fraxinus pennsylvanica</name>
    <dbReference type="NCBI Taxonomy" id="56036"/>
    <lineage>
        <taxon>Eukaryota</taxon>
        <taxon>Viridiplantae</taxon>
        <taxon>Streptophyta</taxon>
        <taxon>Embryophyta</taxon>
        <taxon>Tracheophyta</taxon>
        <taxon>Spermatophyta</taxon>
        <taxon>Magnoliopsida</taxon>
        <taxon>eudicotyledons</taxon>
        <taxon>Gunneridae</taxon>
        <taxon>Pentapetalae</taxon>
        <taxon>asterids</taxon>
        <taxon>lamiids</taxon>
        <taxon>Lamiales</taxon>
        <taxon>Oleaceae</taxon>
        <taxon>Oleeae</taxon>
        <taxon>Fraxinus</taxon>
    </lineage>
</organism>
<dbReference type="Gene3D" id="3.40.50.1820">
    <property type="entry name" value="alpha/beta hydrolase"/>
    <property type="match status" value="1"/>
</dbReference>
<dbReference type="InterPro" id="IPR029058">
    <property type="entry name" value="AB_hydrolase_fold"/>
</dbReference>
<gene>
    <name evidence="2" type="ORF">FPE_LOCUS22500</name>
</gene>
<dbReference type="Proteomes" id="UP000834106">
    <property type="component" value="Chromosome 13"/>
</dbReference>